<feature type="domain" description="AIG1-type G" evidence="4">
    <location>
        <begin position="10"/>
        <end position="206"/>
    </location>
</feature>
<dbReference type="GeneID" id="120049159"/>
<dbReference type="KEGG" id="snh:120049159"/>
<evidence type="ECO:0000256" key="2">
    <source>
        <dbReference type="ARBA" id="ARBA00022741"/>
    </source>
</evidence>
<dbReference type="InterPro" id="IPR045058">
    <property type="entry name" value="GIMA/IAN/Toc"/>
</dbReference>
<dbReference type="Gene3D" id="3.40.50.300">
    <property type="entry name" value="P-loop containing nucleotide triphosphate hydrolases"/>
    <property type="match status" value="1"/>
</dbReference>
<dbReference type="InterPro" id="IPR006703">
    <property type="entry name" value="G_AIG1"/>
</dbReference>
<gene>
    <name evidence="6" type="primary">LOC120049159</name>
</gene>
<dbReference type="GO" id="GO:0005525">
    <property type="term" value="F:GTP binding"/>
    <property type="evidence" value="ECO:0007669"/>
    <property type="project" value="UniProtKB-KW"/>
</dbReference>
<evidence type="ECO:0000259" key="4">
    <source>
        <dbReference type="PROSITE" id="PS51720"/>
    </source>
</evidence>
<keyword evidence="3" id="KW-0342">GTP-binding</keyword>
<accession>A0A8U0R0I5</accession>
<name>A0A8U0R0I5_SALNM</name>
<dbReference type="SUPFAM" id="SSF52540">
    <property type="entry name" value="P-loop containing nucleoside triphosphate hydrolases"/>
    <property type="match status" value="1"/>
</dbReference>
<dbReference type="PANTHER" id="PTHR10903">
    <property type="entry name" value="GTPASE, IMAP FAMILY MEMBER-RELATED"/>
    <property type="match status" value="1"/>
</dbReference>
<keyword evidence="5" id="KW-1185">Reference proteome</keyword>
<dbReference type="AlphaFoldDB" id="A0A8U0R0I5"/>
<dbReference type="CDD" id="cd01852">
    <property type="entry name" value="AIG1"/>
    <property type="match status" value="1"/>
</dbReference>
<evidence type="ECO:0000256" key="1">
    <source>
        <dbReference type="ARBA" id="ARBA00008535"/>
    </source>
</evidence>
<evidence type="ECO:0000256" key="3">
    <source>
        <dbReference type="ARBA" id="ARBA00023134"/>
    </source>
</evidence>
<keyword evidence="2" id="KW-0547">Nucleotide-binding</keyword>
<protein>
    <submittedName>
        <fullName evidence="6">GTPase IMAP family member 7-like</fullName>
    </submittedName>
</protein>
<evidence type="ECO:0000313" key="5">
    <source>
        <dbReference type="Proteomes" id="UP000808372"/>
    </source>
</evidence>
<dbReference type="InterPro" id="IPR027417">
    <property type="entry name" value="P-loop_NTPase"/>
</dbReference>
<dbReference type="Proteomes" id="UP000808372">
    <property type="component" value="Chromosome 6"/>
</dbReference>
<reference evidence="6" key="1">
    <citation type="submission" date="2025-08" db="UniProtKB">
        <authorList>
            <consortium name="RefSeq"/>
        </authorList>
    </citation>
    <scope>IDENTIFICATION</scope>
    <source>
        <tissue evidence="6">White muscle</tissue>
    </source>
</reference>
<dbReference type="RefSeq" id="XP_038851314.1">
    <property type="nucleotide sequence ID" value="XM_038995386.1"/>
</dbReference>
<dbReference type="PANTHER" id="PTHR10903:SF112">
    <property type="entry name" value="SI:CH211-113E8.5"/>
    <property type="match status" value="1"/>
</dbReference>
<comment type="similarity">
    <text evidence="1">Belongs to the TRAFAC class TrmE-Era-EngA-EngB-Septin-like GTPase superfamily. AIG1/Toc34/Toc159-like paraseptin GTPase family. IAN subfamily.</text>
</comment>
<evidence type="ECO:0000313" key="6">
    <source>
        <dbReference type="RefSeq" id="XP_038851314.1"/>
    </source>
</evidence>
<dbReference type="Pfam" id="PF04548">
    <property type="entry name" value="AIG1"/>
    <property type="match status" value="1"/>
</dbReference>
<dbReference type="FunFam" id="3.40.50.300:FF:000366">
    <property type="entry name" value="GTPase, IMAP family member 2"/>
    <property type="match status" value="1"/>
</dbReference>
<dbReference type="PROSITE" id="PS51720">
    <property type="entry name" value="G_AIG1"/>
    <property type="match status" value="1"/>
</dbReference>
<sequence>MGSSPSMPAGRDLRIVLIGKSGEGKSAAGNTILGQNIFTSFSLPSSVTECCSKERFHDTSKRWIHVVDTPGVLETTKSTPKYIHEEILKCLELSSPGPHVFLLVVKLGPWHPEDQTSVETVERLFGPQVFKHMIVLFTHGDKLQGQTIQDFVDAGDEELKKMICRCSGRYHVFDNTRKNRSQVVELVNMIDKLLSAQKYYDYHHEE</sequence>
<proteinExistence type="inferred from homology"/>
<organism evidence="5 6">
    <name type="scientific">Salvelinus namaycush</name>
    <name type="common">Lake trout</name>
    <name type="synonym">Salmo namaycush</name>
    <dbReference type="NCBI Taxonomy" id="8040"/>
    <lineage>
        <taxon>Eukaryota</taxon>
        <taxon>Metazoa</taxon>
        <taxon>Chordata</taxon>
        <taxon>Craniata</taxon>
        <taxon>Vertebrata</taxon>
        <taxon>Euteleostomi</taxon>
        <taxon>Actinopterygii</taxon>
        <taxon>Neopterygii</taxon>
        <taxon>Teleostei</taxon>
        <taxon>Protacanthopterygii</taxon>
        <taxon>Salmoniformes</taxon>
        <taxon>Salmonidae</taxon>
        <taxon>Salmoninae</taxon>
        <taxon>Salvelinus</taxon>
    </lineage>
</organism>